<accession>A0AAP0NH17</accession>
<feature type="compositionally biased region" description="Polar residues" evidence="1">
    <location>
        <begin position="155"/>
        <end position="167"/>
    </location>
</feature>
<dbReference type="AlphaFoldDB" id="A0AAP0NH17"/>
<protein>
    <submittedName>
        <fullName evidence="2">Uncharacterized protein</fullName>
    </submittedName>
</protein>
<feature type="region of interest" description="Disordered" evidence="1">
    <location>
        <begin position="142"/>
        <end position="174"/>
    </location>
</feature>
<evidence type="ECO:0000313" key="3">
    <source>
        <dbReference type="Proteomes" id="UP001415857"/>
    </source>
</evidence>
<gene>
    <name evidence="2" type="ORF">L1049_018004</name>
</gene>
<keyword evidence="3" id="KW-1185">Reference proteome</keyword>
<feature type="region of interest" description="Disordered" evidence="1">
    <location>
        <begin position="89"/>
        <end position="125"/>
    </location>
</feature>
<evidence type="ECO:0000256" key="1">
    <source>
        <dbReference type="SAM" id="MobiDB-lite"/>
    </source>
</evidence>
<dbReference type="Proteomes" id="UP001415857">
    <property type="component" value="Unassembled WGS sequence"/>
</dbReference>
<comment type="caution">
    <text evidence="2">The sequence shown here is derived from an EMBL/GenBank/DDBJ whole genome shotgun (WGS) entry which is preliminary data.</text>
</comment>
<name>A0AAP0NH17_LIQFO</name>
<dbReference type="EMBL" id="JBBPBK010000012">
    <property type="protein sequence ID" value="KAK9273197.1"/>
    <property type="molecule type" value="Genomic_DNA"/>
</dbReference>
<proteinExistence type="predicted"/>
<reference evidence="2 3" key="1">
    <citation type="journal article" date="2024" name="Plant J.">
        <title>Genome sequences and population genomics reveal climatic adaptation and genomic divergence between two closely related sweetgum species.</title>
        <authorList>
            <person name="Xu W.Q."/>
            <person name="Ren C.Q."/>
            <person name="Zhang X.Y."/>
            <person name="Comes H.P."/>
            <person name="Liu X.H."/>
            <person name="Li Y.G."/>
            <person name="Kettle C.J."/>
            <person name="Jalonen R."/>
            <person name="Gaisberger H."/>
            <person name="Ma Y.Z."/>
            <person name="Qiu Y.X."/>
        </authorList>
    </citation>
    <scope>NUCLEOTIDE SEQUENCE [LARGE SCALE GENOMIC DNA]</scope>
    <source>
        <strain evidence="2">Hangzhou</strain>
    </source>
</reference>
<organism evidence="2 3">
    <name type="scientific">Liquidambar formosana</name>
    <name type="common">Formosan gum</name>
    <dbReference type="NCBI Taxonomy" id="63359"/>
    <lineage>
        <taxon>Eukaryota</taxon>
        <taxon>Viridiplantae</taxon>
        <taxon>Streptophyta</taxon>
        <taxon>Embryophyta</taxon>
        <taxon>Tracheophyta</taxon>
        <taxon>Spermatophyta</taxon>
        <taxon>Magnoliopsida</taxon>
        <taxon>eudicotyledons</taxon>
        <taxon>Gunneridae</taxon>
        <taxon>Pentapetalae</taxon>
        <taxon>Saxifragales</taxon>
        <taxon>Altingiaceae</taxon>
        <taxon>Liquidambar</taxon>
    </lineage>
</organism>
<sequence length="174" mass="19261">MVDNAGHDAGLENFNIFGGTPFKRSIESPSAWKSPWFINSFLPGPRVDTDITIEDIGYFMSPGERSYDALGLMKQLSEHTAAAFADAQEVLGNETPETILRERRSKNQNPGQENNHDPDKEMENRSHLASDVLTERRILDFSECGTPGKGKENGKTLSGMSFSSPSSYLMKGCR</sequence>
<feature type="compositionally biased region" description="Basic and acidic residues" evidence="1">
    <location>
        <begin position="114"/>
        <end position="125"/>
    </location>
</feature>
<evidence type="ECO:0000313" key="2">
    <source>
        <dbReference type="EMBL" id="KAK9273197.1"/>
    </source>
</evidence>